<keyword evidence="3" id="KW-1185">Reference proteome</keyword>
<dbReference type="InterPro" id="IPR045492">
    <property type="entry name" value="DUF6434"/>
</dbReference>
<reference evidence="2 3" key="1">
    <citation type="submission" date="2022-06" db="EMBL/GenBank/DDBJ databases">
        <title>Isolation of gut microbiota from human fecal samples.</title>
        <authorList>
            <person name="Pamer E.G."/>
            <person name="Barat B."/>
            <person name="Waligurski E."/>
            <person name="Medina S."/>
            <person name="Paddock L."/>
            <person name="Mostad J."/>
        </authorList>
    </citation>
    <scope>NUCLEOTIDE SEQUENCE [LARGE SCALE GENOMIC DNA]</scope>
    <source>
        <strain evidence="2 3">SL.3.17</strain>
    </source>
</reference>
<dbReference type="Proteomes" id="UP001524502">
    <property type="component" value="Unassembled WGS sequence"/>
</dbReference>
<evidence type="ECO:0000313" key="2">
    <source>
        <dbReference type="EMBL" id="MCQ4638113.1"/>
    </source>
</evidence>
<comment type="caution">
    <text evidence="2">The sequence shown here is derived from an EMBL/GenBank/DDBJ whole genome shotgun (WGS) entry which is preliminary data.</text>
</comment>
<accession>A0ABT1RSD1</accession>
<evidence type="ECO:0000313" key="3">
    <source>
        <dbReference type="Proteomes" id="UP001524502"/>
    </source>
</evidence>
<organism evidence="2 3">
    <name type="scientific">Anaerovorax odorimutans</name>
    <dbReference type="NCBI Taxonomy" id="109327"/>
    <lineage>
        <taxon>Bacteria</taxon>
        <taxon>Bacillati</taxon>
        <taxon>Bacillota</taxon>
        <taxon>Clostridia</taxon>
        <taxon>Peptostreptococcales</taxon>
        <taxon>Anaerovoracaceae</taxon>
        <taxon>Anaerovorax</taxon>
    </lineage>
</organism>
<proteinExistence type="predicted"/>
<name>A0ABT1RSD1_9FIRM</name>
<gene>
    <name evidence="2" type="ORF">NE619_15355</name>
</gene>
<dbReference type="EMBL" id="JANFXK010000020">
    <property type="protein sequence ID" value="MCQ4638113.1"/>
    <property type="molecule type" value="Genomic_DNA"/>
</dbReference>
<dbReference type="Pfam" id="PF18953">
    <property type="entry name" value="SAP_new25"/>
    <property type="match status" value="1"/>
</dbReference>
<dbReference type="Pfam" id="PF20026">
    <property type="entry name" value="DUF6434"/>
    <property type="match status" value="1"/>
</dbReference>
<dbReference type="PROSITE" id="PS50800">
    <property type="entry name" value="SAP"/>
    <property type="match status" value="1"/>
</dbReference>
<protein>
    <submittedName>
        <fullName evidence="2">SAP domain-containing protein</fullName>
    </submittedName>
</protein>
<sequence>MDKRPELNKSLDKETFLNFYYLKEELASFCRENGLPVSGGKLDLTDRIAHYLDTGEVLRPNSTSKTISKSDTAKITESTPIESNFVCSEKHRAFFKEKIGQSFTFNVAFQKWLKANEGKTYSQAIEAYAQILEDKKKKKTVIDKQFEYNSYIRDFFADNEGRPLDEAIKCWKYKKGLPGHNRYEKSDLIALSRV</sequence>
<dbReference type="InterPro" id="IPR003034">
    <property type="entry name" value="SAP_dom"/>
</dbReference>
<evidence type="ECO:0000259" key="1">
    <source>
        <dbReference type="PROSITE" id="PS50800"/>
    </source>
</evidence>
<feature type="domain" description="SAP" evidence="1">
    <location>
        <begin position="18"/>
        <end position="52"/>
    </location>
</feature>
<dbReference type="RefSeq" id="WP_256133306.1">
    <property type="nucleotide sequence ID" value="NZ_JANFXK010000020.1"/>
</dbReference>